<dbReference type="EMBL" id="JPRK01000002">
    <property type="protein sequence ID" value="KIO54668.1"/>
    <property type="molecule type" value="Genomic_DNA"/>
</dbReference>
<dbReference type="STRING" id="37752.IW18_01285"/>
<dbReference type="Proteomes" id="UP000032061">
    <property type="component" value="Unassembled WGS sequence"/>
</dbReference>
<gene>
    <name evidence="1" type="ORF">IW18_01285</name>
</gene>
<protein>
    <submittedName>
        <fullName evidence="1">Uncharacterized protein</fullName>
    </submittedName>
</protein>
<proteinExistence type="predicted"/>
<sequence>MVGRGILHTGLFGFGIKVGIAYFDGHSRGEPLFCAQLVGQLFDHSLQDPAEFQYINRVLGEGVLGGNGLSFRVGLHRGVVDAVGFLPEFCSVFADHLLQGLGGHFGERADGADADARKKLKGFLPHHGDLADGERVQEGLHQMLGDFKVLLLLAFARADFRYGLVDRKGKGEGQARFLCDSLRQLIGPFVASVETVHAGDVEIEFIDAGLFHHGRLFLDDFGNVMGEPRVELHVALHDFGLRAELHGHVYGHGRTHPEFTGFVGAGCHNAPVPAAYDQRNAVKF</sequence>
<dbReference type="AlphaFoldDB" id="A0A0D0F053"/>
<evidence type="ECO:0000313" key="1">
    <source>
        <dbReference type="EMBL" id="KIO54668.1"/>
    </source>
</evidence>
<name>A0A0D0F053_9FLAO</name>
<accession>A0A0D0F053</accession>
<organism evidence="1 2">
    <name type="scientific">Flavobacterium hibernum</name>
    <dbReference type="NCBI Taxonomy" id="37752"/>
    <lineage>
        <taxon>Bacteria</taxon>
        <taxon>Pseudomonadati</taxon>
        <taxon>Bacteroidota</taxon>
        <taxon>Flavobacteriia</taxon>
        <taxon>Flavobacteriales</taxon>
        <taxon>Flavobacteriaceae</taxon>
        <taxon>Flavobacterium</taxon>
    </lineage>
</organism>
<comment type="caution">
    <text evidence="1">The sequence shown here is derived from an EMBL/GenBank/DDBJ whole genome shotgun (WGS) entry which is preliminary data.</text>
</comment>
<evidence type="ECO:0000313" key="2">
    <source>
        <dbReference type="Proteomes" id="UP000032061"/>
    </source>
</evidence>
<reference evidence="1 2" key="1">
    <citation type="submission" date="2015-01" db="EMBL/GenBank/DDBJ databases">
        <title>Genome of Flavobacterium hibernum DSM 12611.</title>
        <authorList>
            <person name="Stropko S.J."/>
            <person name="Pipes S.E."/>
            <person name="Newman J.D."/>
        </authorList>
    </citation>
    <scope>NUCLEOTIDE SEQUENCE [LARGE SCALE GENOMIC DNA]</scope>
    <source>
        <strain evidence="1 2">DSM 12611</strain>
    </source>
</reference>